<keyword evidence="14" id="KW-1185">Reference proteome</keyword>
<dbReference type="Proteomes" id="UP000241769">
    <property type="component" value="Unassembled WGS sequence"/>
</dbReference>
<protein>
    <submittedName>
        <fullName evidence="13">Putative leucine-rich repeat receptor-like protein kinase</fullName>
    </submittedName>
</protein>
<evidence type="ECO:0000256" key="1">
    <source>
        <dbReference type="ARBA" id="ARBA00004167"/>
    </source>
</evidence>
<dbReference type="PANTHER" id="PTHR27000">
    <property type="entry name" value="LEUCINE-RICH REPEAT RECEPTOR-LIKE PROTEIN KINASE FAMILY PROTEIN-RELATED"/>
    <property type="match status" value="1"/>
</dbReference>
<dbReference type="Pfam" id="PF00560">
    <property type="entry name" value="LRR_1"/>
    <property type="match status" value="7"/>
</dbReference>
<comment type="subcellular location">
    <subcellularLocation>
        <location evidence="1">Membrane</location>
        <topology evidence="1">Single-pass membrane protein</topology>
    </subcellularLocation>
</comment>
<dbReference type="Gene3D" id="1.10.510.10">
    <property type="entry name" value="Transferase(Phosphotransferase) domain 1"/>
    <property type="match status" value="1"/>
</dbReference>
<keyword evidence="7 11" id="KW-0472">Membrane</keyword>
<dbReference type="Pfam" id="PF13855">
    <property type="entry name" value="LRR_8"/>
    <property type="match status" value="2"/>
</dbReference>
<dbReference type="SMART" id="SM00369">
    <property type="entry name" value="LRR_TYP"/>
    <property type="match status" value="11"/>
</dbReference>
<dbReference type="Gene3D" id="3.30.200.20">
    <property type="entry name" value="Phosphorylase Kinase, domain 1"/>
    <property type="match status" value="1"/>
</dbReference>
<evidence type="ECO:0000256" key="5">
    <source>
        <dbReference type="ARBA" id="ARBA00022737"/>
    </source>
</evidence>
<evidence type="ECO:0000256" key="8">
    <source>
        <dbReference type="ARBA" id="ARBA00023170"/>
    </source>
</evidence>
<accession>A0A2P6NN04</accession>
<dbReference type="PROSITE" id="PS51450">
    <property type="entry name" value="LRR"/>
    <property type="match status" value="4"/>
</dbReference>
<sequence length="1556" mass="170832">MFVTRPLHCFVLIPDASSSVDGRIRRWLLGCTTCLRMTDALYRTADHCPNTTNSKDTMHIASALCLLFLSVAAADQLYALHSFYEQLSGPNWLENSGWNGTDVCGFHGVTSSVTKIELLLNGLSGNFPKDIWTDLPSLQYLSLPANSISGTVPSSLSDCSNLTYIDLSFNSISGDIGNFGSLPNLQTLELYGNQFTSISSSFCSLTNLEFLDLGNNLFNSSIPECIGHFTTLNIVALNNNRFISSVPSSFANLVNLHILLLNSNELTGPMIDICGMKSLTRIDISYNQLESIINCNYTGMVISIFAANGAGLSGQIPASMGDLPLVDLQLSWNSFSTTVPDNIFSPTIKNLILYSNFFYGPISDRLSLCTQLVTFDISYNRFTFMPTDLTGLRNLVSFMTDINGISSGFPNFANCTQLKTMTLSANRYHGELFQDWSALTQLSSFSIFANDVGGEIPAGLSLLPLVTLNLGDNRLTGQIPSSFINLTNVHTLVLSDNSLSGNIPSWLFDLPTMTSLDVSFNSFSGPIPLPSSIITLQSLDLSKNKLSGTISQELSDRLAVEQLNLEYNQLSGTPPSFYVGIKQLRLGGNLFSGEVPASIGNYTQLNVLDLSDNQFDGQLPDVFYEMLSLVTFIVSGNNFTGPIPSSLRSINMRTLKMDHNSFSGIIPYTFAYMSNLFTLDLSSNQLSGDIPYSILYLSRLETLSLANNNFTGKATNLSYSRNLKQLDLSYNHLTGDIFDDQNVSPLDAGLVYLDISHNAFTGKMLFQLPSSLVYFDGSYNQFVDSYLPIKVDAMWARSYLTMTTCKIGYNNLRGYLLTLFTRDDFPSLNELDLSGNQLIGPIPPALGQLTQLETLLLNDNQLSSEIPKSLGNLAQLTQLNLGSNELYTDDLSFLLKLNKLQLLNLSNNNIRTSIPSNIDSLSRLEIFDISHNRMYGEIPLSMYSMRVLTKLYVNDNSMAGNVSAFSADLNEIDLSSNGFDGDATVIDGLVSVTYLNLSHNAFSGPLPDISQKLKLSTIDLSYNRISGSIPSLSALSKLEILQMRSNCLNGSIPSLSRLSSLSFFDVSDNLLHDNTAVASLPLSLMQCNMSNNEFECPVTYPSIFLCQAVCTTSKNDSAVTIQIRVEGQVSDFNQTLFLESLSIASNTSLSRLSILSITSGSVIANVRISPAWEGTSDGTAMRRASIISSIAQTGRTIGPFNVLSPAIIDPPPPSSTSQIADASSNGNNNTGLIVGVVVGVACLIIISVVIAGFVYMRSRRSNSVWQNQLSMIDLKSINLGEAKSSITPFSEIRDMKEIGSGAFGIVYRAEWRSLDVAVKQIRAEHVTQAQLTDFMGEVALLQRLRPHPNVVLFMAVTFPPDPLSLLAARNILLSRFLEAKVSDFGLSRETQTIDTAAQTQNNIGPLKWMAPEAMRDRVYSQATDVFSFGVTVWEILTEQDPWTNLSPMEAALKVITNGERLEIPDGIERWLDKLIRDCWEEVPAERPLFPQICERIANTTKVEEFRSSEGEDAPTRYDDADSFNLGKELYTRIDMTKRSAQVNSQAKKTVTAEPEK</sequence>
<dbReference type="InterPro" id="IPR000719">
    <property type="entry name" value="Prot_kinase_dom"/>
</dbReference>
<keyword evidence="5" id="KW-0677">Repeat</keyword>
<name>A0A2P6NN04_9EUKA</name>
<dbReference type="STRING" id="1890364.A0A2P6NN04"/>
<keyword evidence="4" id="KW-0732">Signal</keyword>
<feature type="transmembrane region" description="Helical" evidence="11">
    <location>
        <begin position="1232"/>
        <end position="1256"/>
    </location>
</feature>
<evidence type="ECO:0000256" key="3">
    <source>
        <dbReference type="ARBA" id="ARBA00022692"/>
    </source>
</evidence>
<dbReference type="PANTHER" id="PTHR27000:SF803">
    <property type="entry name" value="RECEPTOR-LIKE PROTEIN 45"/>
    <property type="match status" value="1"/>
</dbReference>
<dbReference type="InParanoid" id="A0A2P6NN04"/>
<gene>
    <name evidence="13" type="ORF">PROFUN_07062</name>
</gene>
<evidence type="ECO:0000256" key="10">
    <source>
        <dbReference type="PROSITE-ProRule" id="PRU10141"/>
    </source>
</evidence>
<evidence type="ECO:0000256" key="2">
    <source>
        <dbReference type="ARBA" id="ARBA00022614"/>
    </source>
</evidence>
<feature type="domain" description="Protein kinase" evidence="12">
    <location>
        <begin position="1292"/>
        <end position="1506"/>
    </location>
</feature>
<keyword evidence="9" id="KW-0325">Glycoprotein</keyword>
<evidence type="ECO:0000256" key="6">
    <source>
        <dbReference type="ARBA" id="ARBA00022989"/>
    </source>
</evidence>
<dbReference type="GO" id="GO:0005524">
    <property type="term" value="F:ATP binding"/>
    <property type="evidence" value="ECO:0007669"/>
    <property type="project" value="UniProtKB-UniRule"/>
</dbReference>
<keyword evidence="13" id="KW-0808">Transferase</keyword>
<evidence type="ECO:0000256" key="4">
    <source>
        <dbReference type="ARBA" id="ARBA00022729"/>
    </source>
</evidence>
<dbReference type="FunFam" id="3.80.10.10:FF:000095">
    <property type="entry name" value="LRR receptor-like serine/threonine-protein kinase GSO1"/>
    <property type="match status" value="2"/>
</dbReference>
<dbReference type="Pfam" id="PF13516">
    <property type="entry name" value="LRR_6"/>
    <property type="match status" value="1"/>
</dbReference>
<evidence type="ECO:0000259" key="12">
    <source>
        <dbReference type="PROSITE" id="PS50011"/>
    </source>
</evidence>
<reference evidence="13 14" key="1">
    <citation type="journal article" date="2018" name="Genome Biol. Evol.">
        <title>Multiple Roots of Fruiting Body Formation in Amoebozoa.</title>
        <authorList>
            <person name="Hillmann F."/>
            <person name="Forbes G."/>
            <person name="Novohradska S."/>
            <person name="Ferling I."/>
            <person name="Riege K."/>
            <person name="Groth M."/>
            <person name="Westermann M."/>
            <person name="Marz M."/>
            <person name="Spaller T."/>
            <person name="Winckler T."/>
            <person name="Schaap P."/>
            <person name="Glockner G."/>
        </authorList>
    </citation>
    <scope>NUCLEOTIDE SEQUENCE [LARGE SCALE GENOMIC DNA]</scope>
    <source>
        <strain evidence="13 14">Jena</strain>
    </source>
</reference>
<dbReference type="SMART" id="SM00220">
    <property type="entry name" value="S_TKc"/>
    <property type="match status" value="1"/>
</dbReference>
<keyword evidence="2" id="KW-0433">Leucine-rich repeat</keyword>
<dbReference type="OrthoDB" id="442066at2759"/>
<evidence type="ECO:0000313" key="13">
    <source>
        <dbReference type="EMBL" id="PRP85354.1"/>
    </source>
</evidence>
<evidence type="ECO:0000256" key="7">
    <source>
        <dbReference type="ARBA" id="ARBA00023136"/>
    </source>
</evidence>
<dbReference type="InterPro" id="IPR017441">
    <property type="entry name" value="Protein_kinase_ATP_BS"/>
</dbReference>
<comment type="caution">
    <text evidence="13">The sequence shown here is derived from an EMBL/GenBank/DDBJ whole genome shotgun (WGS) entry which is preliminary data.</text>
</comment>
<organism evidence="13 14">
    <name type="scientific">Planoprotostelium fungivorum</name>
    <dbReference type="NCBI Taxonomy" id="1890364"/>
    <lineage>
        <taxon>Eukaryota</taxon>
        <taxon>Amoebozoa</taxon>
        <taxon>Evosea</taxon>
        <taxon>Variosea</taxon>
        <taxon>Cavosteliida</taxon>
        <taxon>Cavosteliaceae</taxon>
        <taxon>Planoprotostelium</taxon>
    </lineage>
</organism>
<keyword evidence="10" id="KW-0067">ATP-binding</keyword>
<dbReference type="SUPFAM" id="SSF52058">
    <property type="entry name" value="L domain-like"/>
    <property type="match status" value="4"/>
</dbReference>
<dbReference type="Pfam" id="PF12799">
    <property type="entry name" value="LRR_4"/>
    <property type="match status" value="1"/>
</dbReference>
<dbReference type="InterPro" id="IPR025875">
    <property type="entry name" value="Leu-rich_rpt_4"/>
</dbReference>
<proteinExistence type="predicted"/>
<evidence type="ECO:0000313" key="14">
    <source>
        <dbReference type="Proteomes" id="UP000241769"/>
    </source>
</evidence>
<evidence type="ECO:0000256" key="11">
    <source>
        <dbReference type="SAM" id="Phobius"/>
    </source>
</evidence>
<dbReference type="PROSITE" id="PS00107">
    <property type="entry name" value="PROTEIN_KINASE_ATP"/>
    <property type="match status" value="1"/>
</dbReference>
<dbReference type="Gene3D" id="3.80.10.10">
    <property type="entry name" value="Ribonuclease Inhibitor"/>
    <property type="match status" value="5"/>
</dbReference>
<dbReference type="InterPro" id="IPR001245">
    <property type="entry name" value="Ser-Thr/Tyr_kinase_cat_dom"/>
</dbReference>
<dbReference type="FunFam" id="3.80.10.10:FF:001678">
    <property type="entry name" value="Calmodulin-binding receptor kinase CaMRLK"/>
    <property type="match status" value="1"/>
</dbReference>
<feature type="binding site" evidence="10">
    <location>
        <position position="1319"/>
    </location>
    <ligand>
        <name>ATP</name>
        <dbReference type="ChEBI" id="CHEBI:30616"/>
    </ligand>
</feature>
<keyword evidence="8 13" id="KW-0675">Receptor</keyword>
<dbReference type="SMART" id="SM00365">
    <property type="entry name" value="LRR_SD22"/>
    <property type="match status" value="11"/>
</dbReference>
<dbReference type="SUPFAM" id="SSF52047">
    <property type="entry name" value="RNI-like"/>
    <property type="match status" value="1"/>
</dbReference>
<dbReference type="InterPro" id="IPR001611">
    <property type="entry name" value="Leu-rich_rpt"/>
</dbReference>
<dbReference type="PROSITE" id="PS50011">
    <property type="entry name" value="PROTEIN_KINASE_DOM"/>
    <property type="match status" value="1"/>
</dbReference>
<dbReference type="InterPro" id="IPR032675">
    <property type="entry name" value="LRR_dom_sf"/>
</dbReference>
<dbReference type="Pfam" id="PF07714">
    <property type="entry name" value="PK_Tyr_Ser-Thr"/>
    <property type="match status" value="2"/>
</dbReference>
<keyword evidence="3 11" id="KW-0812">Transmembrane</keyword>
<dbReference type="InterPro" id="IPR011009">
    <property type="entry name" value="Kinase-like_dom_sf"/>
</dbReference>
<evidence type="ECO:0000256" key="9">
    <source>
        <dbReference type="ARBA" id="ARBA00023180"/>
    </source>
</evidence>
<dbReference type="EMBL" id="MDYQ01000046">
    <property type="protein sequence ID" value="PRP85354.1"/>
    <property type="molecule type" value="Genomic_DNA"/>
</dbReference>
<dbReference type="SUPFAM" id="SSF56112">
    <property type="entry name" value="Protein kinase-like (PK-like)"/>
    <property type="match status" value="1"/>
</dbReference>
<keyword evidence="10" id="KW-0547">Nucleotide-binding</keyword>
<keyword evidence="13" id="KW-0418">Kinase</keyword>
<dbReference type="InterPro" id="IPR003591">
    <property type="entry name" value="Leu-rich_rpt_typical-subtyp"/>
</dbReference>
<keyword evidence="6 11" id="KW-1133">Transmembrane helix</keyword>
<dbReference type="GO" id="GO:0016020">
    <property type="term" value="C:membrane"/>
    <property type="evidence" value="ECO:0007669"/>
    <property type="project" value="UniProtKB-SubCell"/>
</dbReference>
<dbReference type="GO" id="GO:0004672">
    <property type="term" value="F:protein kinase activity"/>
    <property type="evidence" value="ECO:0007669"/>
    <property type="project" value="InterPro"/>
</dbReference>
<dbReference type="PRINTS" id="PR00019">
    <property type="entry name" value="LEURICHRPT"/>
</dbReference>